<dbReference type="AlphaFoldDB" id="A0A2G7FEJ6"/>
<feature type="region of interest" description="Disordered" evidence="1">
    <location>
        <begin position="234"/>
        <end position="264"/>
    </location>
</feature>
<evidence type="ECO:0000313" key="4">
    <source>
        <dbReference type="EMBL" id="PIG79030.1"/>
    </source>
</evidence>
<dbReference type="STRING" id="656916.A0A2G7FEJ6"/>
<evidence type="ECO:0008006" key="6">
    <source>
        <dbReference type="Google" id="ProtNLM"/>
    </source>
</evidence>
<feature type="chain" id="PRO_5013808731" description="Mid2 domain-containing protein" evidence="3">
    <location>
        <begin position="28"/>
        <end position="264"/>
    </location>
</feature>
<proteinExistence type="predicted"/>
<gene>
    <name evidence="4" type="ORF">AARAC_003593</name>
</gene>
<dbReference type="EMBL" id="NEXV01000715">
    <property type="protein sequence ID" value="PIG79030.1"/>
    <property type="molecule type" value="Genomic_DNA"/>
</dbReference>
<evidence type="ECO:0000256" key="3">
    <source>
        <dbReference type="SAM" id="SignalP"/>
    </source>
</evidence>
<evidence type="ECO:0000256" key="2">
    <source>
        <dbReference type="SAM" id="Phobius"/>
    </source>
</evidence>
<name>A0A2G7FEJ6_9EURO</name>
<feature type="transmembrane region" description="Helical" evidence="2">
    <location>
        <begin position="189"/>
        <end position="211"/>
    </location>
</feature>
<accession>A0A2G7FEJ6</accession>
<dbReference type="Proteomes" id="UP000231358">
    <property type="component" value="Unassembled WGS sequence"/>
</dbReference>
<keyword evidence="5" id="KW-1185">Reference proteome</keyword>
<evidence type="ECO:0000256" key="1">
    <source>
        <dbReference type="SAM" id="MobiDB-lite"/>
    </source>
</evidence>
<keyword evidence="3" id="KW-0732">Signal</keyword>
<reference evidence="4 5" key="1">
    <citation type="submission" date="2017-05" db="EMBL/GenBank/DDBJ databases">
        <title>Genome sequence for an aflatoxigenic pathogen of Argentinian peanut, Aspergillus arachidicola.</title>
        <authorList>
            <person name="Moore G."/>
            <person name="Beltz S.B."/>
            <person name="Mack B.M."/>
        </authorList>
    </citation>
    <scope>NUCLEOTIDE SEQUENCE [LARGE SCALE GENOMIC DNA]</scope>
    <source>
        <strain evidence="4 5">CBS 117610</strain>
    </source>
</reference>
<feature type="region of interest" description="Disordered" evidence="1">
    <location>
        <begin position="145"/>
        <end position="180"/>
    </location>
</feature>
<keyword evidence="2" id="KW-0472">Membrane</keyword>
<keyword evidence="2" id="KW-0812">Transmembrane</keyword>
<organism evidence="4 5">
    <name type="scientific">Aspergillus arachidicola</name>
    <dbReference type="NCBI Taxonomy" id="656916"/>
    <lineage>
        <taxon>Eukaryota</taxon>
        <taxon>Fungi</taxon>
        <taxon>Dikarya</taxon>
        <taxon>Ascomycota</taxon>
        <taxon>Pezizomycotina</taxon>
        <taxon>Eurotiomycetes</taxon>
        <taxon>Eurotiomycetidae</taxon>
        <taxon>Eurotiales</taxon>
        <taxon>Aspergillaceae</taxon>
        <taxon>Aspergillus</taxon>
        <taxon>Aspergillus subgen. Circumdati</taxon>
    </lineage>
</organism>
<protein>
    <recommendedName>
        <fullName evidence="6">Mid2 domain-containing protein</fullName>
    </recommendedName>
</protein>
<sequence length="264" mass="28571">MDNRRPPGLFLYIFLIILLSGPQIVVAQGDGKSSPNRFVNPPAADSAENPVWVLGEEQQISWVTTLTAYNISMWQQSISQRTGGNMGNIFSQVYNTGVTNFTWTVQTYGYSLEDSPIYFFWINADTPEGFTSNYFNITEKKRTTSTSTSYTATSTSEPTSSQSSTASSTPSPASQESTSESGLNATAKIALGVGVGVGVPAILLLGALTCLKYRQSQTKEVEISTVQPAFAAIPPTRQAPQSPPKEIAGTQATEWCPELPDRPY</sequence>
<keyword evidence="2" id="KW-1133">Transmembrane helix</keyword>
<feature type="signal peptide" evidence="3">
    <location>
        <begin position="1"/>
        <end position="27"/>
    </location>
</feature>
<evidence type="ECO:0000313" key="5">
    <source>
        <dbReference type="Proteomes" id="UP000231358"/>
    </source>
</evidence>
<comment type="caution">
    <text evidence="4">The sequence shown here is derived from an EMBL/GenBank/DDBJ whole genome shotgun (WGS) entry which is preliminary data.</text>
</comment>